<comment type="caution">
    <text evidence="1">The sequence shown here is derived from an EMBL/GenBank/DDBJ whole genome shotgun (WGS) entry which is preliminary data.</text>
</comment>
<gene>
    <name evidence="1" type="ORF">PIB30_054780</name>
</gene>
<name>A0ABU6QJB3_9FABA</name>
<keyword evidence="2" id="KW-1185">Reference proteome</keyword>
<reference evidence="1 2" key="1">
    <citation type="journal article" date="2023" name="Plants (Basel)">
        <title>Bridging the Gap: Combining Genomics and Transcriptomics Approaches to Understand Stylosanthes scabra, an Orphan Legume from the Brazilian Caatinga.</title>
        <authorList>
            <person name="Ferreira-Neto J.R.C."/>
            <person name="da Silva M.D."/>
            <person name="Binneck E."/>
            <person name="de Melo N.F."/>
            <person name="da Silva R.H."/>
            <person name="de Melo A.L.T.M."/>
            <person name="Pandolfi V."/>
            <person name="Bustamante F.O."/>
            <person name="Brasileiro-Vidal A.C."/>
            <person name="Benko-Iseppon A.M."/>
        </authorList>
    </citation>
    <scope>NUCLEOTIDE SEQUENCE [LARGE SCALE GENOMIC DNA]</scope>
    <source>
        <tissue evidence="1">Leaves</tissue>
    </source>
</reference>
<sequence>DPKFINETIWSLISSSQSLVSHMPGTTTLTRNRTYQKYVLNDIVQNRYRVSKLSMFIDSSSR</sequence>
<organism evidence="1 2">
    <name type="scientific">Stylosanthes scabra</name>
    <dbReference type="NCBI Taxonomy" id="79078"/>
    <lineage>
        <taxon>Eukaryota</taxon>
        <taxon>Viridiplantae</taxon>
        <taxon>Streptophyta</taxon>
        <taxon>Embryophyta</taxon>
        <taxon>Tracheophyta</taxon>
        <taxon>Spermatophyta</taxon>
        <taxon>Magnoliopsida</taxon>
        <taxon>eudicotyledons</taxon>
        <taxon>Gunneridae</taxon>
        <taxon>Pentapetalae</taxon>
        <taxon>rosids</taxon>
        <taxon>fabids</taxon>
        <taxon>Fabales</taxon>
        <taxon>Fabaceae</taxon>
        <taxon>Papilionoideae</taxon>
        <taxon>50 kb inversion clade</taxon>
        <taxon>dalbergioids sensu lato</taxon>
        <taxon>Dalbergieae</taxon>
        <taxon>Pterocarpus clade</taxon>
        <taxon>Stylosanthes</taxon>
    </lineage>
</organism>
<accession>A0ABU6QJB3</accession>
<dbReference type="EMBL" id="JASCZI010000421">
    <property type="protein sequence ID" value="MED6111705.1"/>
    <property type="molecule type" value="Genomic_DNA"/>
</dbReference>
<proteinExistence type="predicted"/>
<dbReference type="Proteomes" id="UP001341840">
    <property type="component" value="Unassembled WGS sequence"/>
</dbReference>
<feature type="non-terminal residue" evidence="1">
    <location>
        <position position="62"/>
    </location>
</feature>
<evidence type="ECO:0000313" key="1">
    <source>
        <dbReference type="EMBL" id="MED6111705.1"/>
    </source>
</evidence>
<feature type="non-terminal residue" evidence="1">
    <location>
        <position position="1"/>
    </location>
</feature>
<protein>
    <submittedName>
        <fullName evidence="1">Uncharacterized protein</fullName>
    </submittedName>
</protein>
<evidence type="ECO:0000313" key="2">
    <source>
        <dbReference type="Proteomes" id="UP001341840"/>
    </source>
</evidence>